<dbReference type="EMBL" id="CP056066">
    <property type="protein sequence ID" value="UVC54387.1"/>
    <property type="molecule type" value="Genomic_DNA"/>
</dbReference>
<evidence type="ECO:0000256" key="1">
    <source>
        <dbReference type="SAM" id="SignalP"/>
    </source>
</evidence>
<proteinExistence type="predicted"/>
<gene>
    <name evidence="2" type="ORF">MACJ_003929</name>
</gene>
<accession>A0A976SKW2</accession>
<evidence type="ECO:0000313" key="2">
    <source>
        <dbReference type="EMBL" id="UVC54387.1"/>
    </source>
</evidence>
<reference evidence="2" key="1">
    <citation type="submission" date="2022-07" db="EMBL/GenBank/DDBJ databases">
        <title>Evaluation of T. orientalis genome assembly methods using nanopore sequencing and analysis of variation between genomes.</title>
        <authorList>
            <person name="Yam J."/>
            <person name="Micallef M.L."/>
            <person name="Liu M."/>
            <person name="Djordjevic S.P."/>
            <person name="Bogema D.R."/>
            <person name="Jenkins C."/>
        </authorList>
    </citation>
    <scope>NUCLEOTIDE SEQUENCE</scope>
    <source>
        <strain evidence="2">Fish Creek</strain>
    </source>
</reference>
<dbReference type="Pfam" id="PF04385">
    <property type="entry name" value="FAINT"/>
    <property type="match status" value="2"/>
</dbReference>
<dbReference type="Proteomes" id="UP000244803">
    <property type="component" value="Chromosome 3"/>
</dbReference>
<evidence type="ECO:0008006" key="4">
    <source>
        <dbReference type="Google" id="ProtNLM"/>
    </source>
</evidence>
<sequence length="1376" mass="157420">MKINTIGTYILVYLLTCVLFNVLVSAKSTVDQTGYSSQPSETYPVYSQTSTPKTGVDLNISSDTKSTDEFDYKKVGQYVTYNPKENKAFKLVKDDNIQLWKATDPSEYCDKVEVDLMNNDAKAVTVCLGNENKVFMKTGNNELWNEFDISKVTRSAININYEHETYFYTNELVGNVRTFTAKKGFGFKGANEFINEKKVTIWMTNNKSEYANKIVNEKGDKLTIQIGQGAGATTKVYNKGSDGNWTEDKPEVGAELTLPTPQDKVTTTQPKVKLLKVNPSDPDSLMELDANEYTCTSNPSVALYQIDESVNCVKMMIDDAILWVYDSTYQGGIYPRSLEYHAVTDTFILRFEYHYIILENTDDGWISTESGPLDVKFHVADLNDPNNTVELTYDKITEQHLGYTAKFDIDNDVKCVKITYGPFLIWQHDSNKHRDKYPKTVYFNDTTEAFVLEFEGLDIRFTKNDQGGWDYTETDTSRTKRVIIQSVELDLQNKDPTNTYFCVDEDGFGKYIPRPGNRFSLVKGKPSLFTNSCTLIWESKEPTDLATAVFRDGTDLLKSMSYVTIFFGKNHRHFAKSDKMFVRDSDIRLYRNGKNPDKKIMLKNTQYTEDHSDDLFRFKFNDDTKCTEVKFVHRILGTGYSVTIDVEEVSVWQHDQSKHGDQYPKDLKYYWPDKILINFEHAFIVHTKNAEAEWDGHLFDFKLYVKDSNNLEELDATAYEITQDNEEYLFTFEDEVKLEEIKHNGKELWKHDPDKHRDKHPKFLSYATDKLALSYDESFEVYNKSADGKWEGGIIFEFKLYVKDSDNELKETGVTAYDLINQNSEHVFEFKGEHKCAMVKHKSYELWKHDHSKNDGKYPKTVCYTKTTGTFVLRFDGLDMTFAKNRKGKWECTETYTSDRGAGTVPSVSVSTTLPTPQDKVTTTQPKVKLLKVNPSDPDSLMELDANDYESITRGSVVLYKISSGVSCVQLIFDNVLLWTYYSSQYGGRYPKSVYHNTVTDTILLRFKGLHMTFEKNNQGQWVFTESGPLAIKLHIVDPNNLNNTVEIDSDQYTVAESGDITTFNIADGVNCSRLTYGPNIMWVYDCIQRPGNYPKSLYYIKSTDTLLLRFEGLDIAYAKNIEGVWEYTETDTSGIVSDTVSEFSYSSISEDERSYTIGESYGIKSVEGGPNTVSHLGSSAQVKLLKVNPSDPDSLMELGDNEYWFTTRGNVTRYEIARGVKCVQLIFDNVLLWEHDPNQRFGKYPESLYHDMITDALVLSFEGIDIGFEKTAEGQWIFTESGPLAVKFHVADNKDPNNTVELTDDQFTVAENRDITTFNIADCVNCIALTYGPVVLWEHDANKQSGNHPKSSYYIKSTDTLRLFYFDVNVPYPFL</sequence>
<evidence type="ECO:0000313" key="3">
    <source>
        <dbReference type="Proteomes" id="UP000244803"/>
    </source>
</evidence>
<dbReference type="InterPro" id="IPR007480">
    <property type="entry name" value="DUF529"/>
</dbReference>
<keyword evidence="1" id="KW-0732">Signal</keyword>
<organism evidence="2 3">
    <name type="scientific">Theileria orientalis</name>
    <dbReference type="NCBI Taxonomy" id="68886"/>
    <lineage>
        <taxon>Eukaryota</taxon>
        <taxon>Sar</taxon>
        <taxon>Alveolata</taxon>
        <taxon>Apicomplexa</taxon>
        <taxon>Aconoidasida</taxon>
        <taxon>Piroplasmida</taxon>
        <taxon>Theileriidae</taxon>
        <taxon>Theileria</taxon>
    </lineage>
</organism>
<feature type="chain" id="PRO_5037448234" description="SfiI-subtelomeric related protein family member" evidence="1">
    <location>
        <begin position="27"/>
        <end position="1376"/>
    </location>
</feature>
<protein>
    <recommendedName>
        <fullName evidence="4">SfiI-subtelomeric related protein family member</fullName>
    </recommendedName>
</protein>
<feature type="signal peptide" evidence="1">
    <location>
        <begin position="1"/>
        <end position="26"/>
    </location>
</feature>
<name>A0A976SKW2_THEOR</name>